<dbReference type="Proteomes" id="UP000263418">
    <property type="component" value="Chromosome 1"/>
</dbReference>
<organism evidence="3">
    <name type="scientific">Vibrio vulnificus</name>
    <dbReference type="NCBI Taxonomy" id="672"/>
    <lineage>
        <taxon>Bacteria</taxon>
        <taxon>Pseudomonadati</taxon>
        <taxon>Pseudomonadota</taxon>
        <taxon>Gammaproteobacteria</taxon>
        <taxon>Vibrionales</taxon>
        <taxon>Vibrionaceae</taxon>
        <taxon>Vibrio</taxon>
    </lineage>
</organism>
<dbReference type="InterPro" id="IPR032710">
    <property type="entry name" value="NTF2-like_dom_sf"/>
</dbReference>
<gene>
    <name evidence="2" type="ORF">FORC53_1438</name>
</gene>
<reference evidence="3" key="1">
    <citation type="submission" date="2011-01" db="EMBL/GenBank/DDBJ databases">
        <title>Evolutionary Significance of Chromosomal Super-Integrons in Vibrio vulnificus Strains.</title>
        <authorList>
            <person name="Shu H.Y."/>
            <person name="Wu K.M."/>
            <person name="Liu T.T."/>
            <person name="Liu Y.M."/>
            <person name="Liao T.L."/>
            <person name="Hor L.I."/>
            <person name="Tsai S.F."/>
            <person name="Chen C.Y."/>
        </authorList>
    </citation>
    <scope>NUCLEOTIDE SEQUENCE</scope>
    <source>
        <strain evidence="3">CG021</strain>
    </source>
</reference>
<sequence length="127" mass="13889">MLDSEKIELVESYVSRYNAFDVAGLLDLLDDDVVFENESNGEITARSDGKAEFESLASDSAKIFSARQQVVTAMEMSDLAATVNIDYTGTLALDLPNGLKAGQVLELKGQTYFEFQNGKISHIKDVS</sequence>
<protein>
    <recommendedName>
        <fullName evidence="1">SnoaL-like domain-containing protein</fullName>
    </recommendedName>
</protein>
<feature type="domain" description="SnoaL-like" evidence="1">
    <location>
        <begin position="10"/>
        <end position="122"/>
    </location>
</feature>
<dbReference type="SUPFAM" id="SSF54427">
    <property type="entry name" value="NTF2-like"/>
    <property type="match status" value="1"/>
</dbReference>
<evidence type="ECO:0000313" key="3">
    <source>
        <dbReference type="EMBL" id="BBE39024.1"/>
    </source>
</evidence>
<dbReference type="InterPro" id="IPR037401">
    <property type="entry name" value="SnoaL-like"/>
</dbReference>
<dbReference type="AlphaFoldDB" id="A0A6S4Q7I9"/>
<dbReference type="Pfam" id="PF12680">
    <property type="entry name" value="SnoaL_2"/>
    <property type="match status" value="1"/>
</dbReference>
<evidence type="ECO:0000313" key="4">
    <source>
        <dbReference type="Proteomes" id="UP000263418"/>
    </source>
</evidence>
<reference evidence="2 4" key="2">
    <citation type="submission" date="2017-01" db="EMBL/GenBank/DDBJ databases">
        <title>Complete Genome Sequence of Vibrio vulnificus FORC_053.</title>
        <authorList>
            <consortium name="Food-borne Pathogen Omics Research Center"/>
            <person name="Chung H.Y."/>
            <person name="Na E.J."/>
            <person name="Song J.S."/>
            <person name="Kim H."/>
            <person name="Lee J.-H."/>
            <person name="Ryu S."/>
            <person name="Choi S.H."/>
        </authorList>
    </citation>
    <scope>NUCLEOTIDE SEQUENCE [LARGE SCALE GENOMIC DNA]</scope>
    <source>
        <strain evidence="2 4">FORC_053</strain>
    </source>
</reference>
<dbReference type="Gene3D" id="3.10.450.50">
    <property type="match status" value="1"/>
</dbReference>
<proteinExistence type="predicted"/>
<dbReference type="EMBL" id="AB609752">
    <property type="protein sequence ID" value="BBE39024.1"/>
    <property type="molecule type" value="Genomic_DNA"/>
</dbReference>
<evidence type="ECO:0000259" key="1">
    <source>
        <dbReference type="Pfam" id="PF12680"/>
    </source>
</evidence>
<name>A0A6S4Q7I9_VIBVL</name>
<evidence type="ECO:0000313" key="2">
    <source>
        <dbReference type="EMBL" id="AXX59777.1"/>
    </source>
</evidence>
<dbReference type="EMBL" id="CP019290">
    <property type="protein sequence ID" value="AXX59777.1"/>
    <property type="molecule type" value="Genomic_DNA"/>
</dbReference>
<dbReference type="RefSeq" id="WP_045623922.1">
    <property type="nucleotide sequence ID" value="NZ_AP026552.1"/>
</dbReference>
<accession>A0A6S4Q7I9</accession>